<evidence type="ECO:0000313" key="7">
    <source>
        <dbReference type="EMBL" id="QNR69840.1"/>
    </source>
</evidence>
<dbReference type="GO" id="GO:0030288">
    <property type="term" value="C:outer membrane-bounded periplasmic space"/>
    <property type="evidence" value="ECO:0007669"/>
    <property type="project" value="TreeGrafter"/>
</dbReference>
<keyword evidence="3" id="KW-0813">Transport</keyword>
<dbReference type="AlphaFoldDB" id="A0A7H0YFI2"/>
<dbReference type="GO" id="GO:1901678">
    <property type="term" value="P:iron coordination entity transport"/>
    <property type="evidence" value="ECO:0007669"/>
    <property type="project" value="UniProtKB-ARBA"/>
</dbReference>
<evidence type="ECO:0000259" key="6">
    <source>
        <dbReference type="PROSITE" id="PS50983"/>
    </source>
</evidence>
<dbReference type="PANTHER" id="PTHR30532">
    <property type="entry name" value="IRON III DICITRATE-BINDING PERIPLASMIC PROTEIN"/>
    <property type="match status" value="1"/>
</dbReference>
<dbReference type="PANTHER" id="PTHR30532:SF21">
    <property type="entry name" value="SIDEROPHORE-BINDING LIPOPROTEIN YFIY-RELATED"/>
    <property type="match status" value="1"/>
</dbReference>
<feature type="compositionally biased region" description="Polar residues" evidence="5">
    <location>
        <begin position="32"/>
        <end position="43"/>
    </location>
</feature>
<dbReference type="SUPFAM" id="SSF53807">
    <property type="entry name" value="Helical backbone' metal receptor"/>
    <property type="match status" value="1"/>
</dbReference>
<name>A0A7H0YFI2_9BACL</name>
<keyword evidence="4" id="KW-0732">Signal</keyword>
<organism evidence="7 8">
    <name type="scientific">Paenibacillus peoriae</name>
    <dbReference type="NCBI Taxonomy" id="59893"/>
    <lineage>
        <taxon>Bacteria</taxon>
        <taxon>Bacillati</taxon>
        <taxon>Bacillota</taxon>
        <taxon>Bacilli</taxon>
        <taxon>Bacillales</taxon>
        <taxon>Paenibacillaceae</taxon>
        <taxon>Paenibacillus</taxon>
    </lineage>
</organism>
<evidence type="ECO:0000256" key="2">
    <source>
        <dbReference type="ARBA" id="ARBA00008814"/>
    </source>
</evidence>
<feature type="region of interest" description="Disordered" evidence="5">
    <location>
        <begin position="32"/>
        <end position="55"/>
    </location>
</feature>
<comment type="subcellular location">
    <subcellularLocation>
        <location evidence="1">Cell envelope</location>
    </subcellularLocation>
</comment>
<dbReference type="Pfam" id="PF01497">
    <property type="entry name" value="Peripla_BP_2"/>
    <property type="match status" value="1"/>
</dbReference>
<evidence type="ECO:0000256" key="5">
    <source>
        <dbReference type="SAM" id="MobiDB-lite"/>
    </source>
</evidence>
<sequence>MHQAKVRKFGAAILYVLVFILMLSGCVGAGSSNNTGSSEQIPNKASEPASEQPEVRTIQTVMGPVKLEGTPQRIVVLSNEGTEAVLALGVKPVGAVKSWLGDPWYAHIANQMQDVTVVGDEMQPNLELIASLQPDLILGVKVRQEAVYKQLSAIAPTVFSETLSGEWQKNFQIYADALNKREQGQTILAEFNKRIEDAKAKLGDKTSAKVSVVRFLPGGARIYFKDSFSGVLLSQLGFARPKVQDKAGLAEEITKERIPEMDGDILFYFVWEDDVNTKTGEKSKLEWQKEQLWKNLNVVKNHKAFEVQDAIWNTSGGILAANLMLDELLQHME</sequence>
<dbReference type="InterPro" id="IPR051313">
    <property type="entry name" value="Bact_iron-sidero_bind"/>
</dbReference>
<dbReference type="EMBL" id="CP061172">
    <property type="protein sequence ID" value="QNR69840.1"/>
    <property type="molecule type" value="Genomic_DNA"/>
</dbReference>
<dbReference type="RefSeq" id="WP_134904237.1">
    <property type="nucleotide sequence ID" value="NZ_CP061172.1"/>
</dbReference>
<evidence type="ECO:0000256" key="4">
    <source>
        <dbReference type="ARBA" id="ARBA00022729"/>
    </source>
</evidence>
<gene>
    <name evidence="7" type="ORF">IAQ67_12995</name>
</gene>
<dbReference type="Gene3D" id="3.40.50.1980">
    <property type="entry name" value="Nitrogenase molybdenum iron protein domain"/>
    <property type="match status" value="2"/>
</dbReference>
<comment type="similarity">
    <text evidence="2">Belongs to the bacterial solute-binding protein 8 family.</text>
</comment>
<evidence type="ECO:0000256" key="1">
    <source>
        <dbReference type="ARBA" id="ARBA00004196"/>
    </source>
</evidence>
<proteinExistence type="inferred from homology"/>
<evidence type="ECO:0000256" key="3">
    <source>
        <dbReference type="ARBA" id="ARBA00022448"/>
    </source>
</evidence>
<protein>
    <submittedName>
        <fullName evidence="7">Iron-siderophore ABC transporter substrate-binding protein</fullName>
    </submittedName>
</protein>
<dbReference type="Proteomes" id="UP000516384">
    <property type="component" value="Chromosome"/>
</dbReference>
<accession>A0A7H0YFI2</accession>
<dbReference type="CDD" id="cd01146">
    <property type="entry name" value="FhuD"/>
    <property type="match status" value="1"/>
</dbReference>
<feature type="domain" description="Fe/B12 periplasmic-binding" evidence="6">
    <location>
        <begin position="73"/>
        <end position="333"/>
    </location>
</feature>
<dbReference type="PROSITE" id="PS50983">
    <property type="entry name" value="FE_B12_PBP"/>
    <property type="match status" value="1"/>
</dbReference>
<reference evidence="7 8" key="1">
    <citation type="submission" date="2020-09" db="EMBL/GenBank/DDBJ databases">
        <title>Characterization of Paenibacillus peoriae strain ZF390 with broad-spectrum antimicrobial activity as a potential biocontrol agent.</title>
        <authorList>
            <person name="Li L."/>
            <person name="Zhao Y."/>
            <person name="Li B."/>
            <person name="Xie X."/>
        </authorList>
    </citation>
    <scope>NUCLEOTIDE SEQUENCE [LARGE SCALE GENOMIC DNA]</scope>
    <source>
        <strain evidence="7 8">ZF390</strain>
    </source>
</reference>
<dbReference type="PROSITE" id="PS51257">
    <property type="entry name" value="PROKAR_LIPOPROTEIN"/>
    <property type="match status" value="1"/>
</dbReference>
<dbReference type="InterPro" id="IPR002491">
    <property type="entry name" value="ABC_transptr_periplasmic_BD"/>
</dbReference>
<evidence type="ECO:0000313" key="8">
    <source>
        <dbReference type="Proteomes" id="UP000516384"/>
    </source>
</evidence>